<dbReference type="Proteomes" id="UP001597012">
    <property type="component" value="Unassembled WGS sequence"/>
</dbReference>
<accession>A0ABW3B596</accession>
<keyword evidence="4" id="KW-1185">Reference proteome</keyword>
<organism evidence="3 4">
    <name type="scientific">Maribacter chungangensis</name>
    <dbReference type="NCBI Taxonomy" id="1069117"/>
    <lineage>
        <taxon>Bacteria</taxon>
        <taxon>Pseudomonadati</taxon>
        <taxon>Bacteroidota</taxon>
        <taxon>Flavobacteriia</taxon>
        <taxon>Flavobacteriales</taxon>
        <taxon>Flavobacteriaceae</taxon>
        <taxon>Maribacter</taxon>
    </lineage>
</organism>
<dbReference type="PANTHER" id="PTHR46361:SF3">
    <property type="entry name" value="ELECTRON CARRIER_ PROTEIN DISULFIDE OXIDOREDUCTASE"/>
    <property type="match status" value="1"/>
</dbReference>
<dbReference type="PANTHER" id="PTHR46361">
    <property type="entry name" value="ELECTRON CARRIER/ PROTEIN DISULFIDE OXIDOREDUCTASE"/>
    <property type="match status" value="1"/>
</dbReference>
<name>A0ABW3B596_9FLAO</name>
<evidence type="ECO:0000313" key="3">
    <source>
        <dbReference type="EMBL" id="MFD0797938.1"/>
    </source>
</evidence>
<protein>
    <submittedName>
        <fullName evidence="3">DUF547 domain-containing protein</fullName>
    </submittedName>
</protein>
<sequence length="267" mass="30934">MITSIMSYINYLLSFVFLILISCSHPAEAQTSTAKPLDFNALSETLLQDIQANKNTKAIQHTLAKTTISELANTLDTDAKRFAFWTNIYNAYILILLKEQPELYDDRGTFFKKEQIKIAGKSVSFATIEHGILRKSQWEYGLGYVRKWFPNKFERKLRVNKRDYRIHFALNCGAKDCPPVAIYEWERLEEQFTKGTAEFLKNTTVYSEDKKEVAVTSLFSWFRGDFGGKNGVKKILMEQGLIPYTKGMDLSYKNYDWTLDIDNFTKL</sequence>
<feature type="signal peptide" evidence="1">
    <location>
        <begin position="1"/>
        <end position="29"/>
    </location>
</feature>
<gene>
    <name evidence="3" type="ORF">ACFQZJ_10730</name>
</gene>
<dbReference type="Pfam" id="PF04784">
    <property type="entry name" value="DUF547"/>
    <property type="match status" value="1"/>
</dbReference>
<feature type="chain" id="PRO_5045811242" evidence="1">
    <location>
        <begin position="30"/>
        <end position="267"/>
    </location>
</feature>
<evidence type="ECO:0000259" key="2">
    <source>
        <dbReference type="Pfam" id="PF04784"/>
    </source>
</evidence>
<keyword evidence="1" id="KW-0732">Signal</keyword>
<comment type="caution">
    <text evidence="3">The sequence shown here is derived from an EMBL/GenBank/DDBJ whole genome shotgun (WGS) entry which is preliminary data.</text>
</comment>
<evidence type="ECO:0000256" key="1">
    <source>
        <dbReference type="SAM" id="SignalP"/>
    </source>
</evidence>
<proteinExistence type="predicted"/>
<dbReference type="InterPro" id="IPR006869">
    <property type="entry name" value="DUF547"/>
</dbReference>
<reference evidence="4" key="1">
    <citation type="journal article" date="2019" name="Int. J. Syst. Evol. Microbiol.">
        <title>The Global Catalogue of Microorganisms (GCM) 10K type strain sequencing project: providing services to taxonomists for standard genome sequencing and annotation.</title>
        <authorList>
            <consortium name="The Broad Institute Genomics Platform"/>
            <consortium name="The Broad Institute Genome Sequencing Center for Infectious Disease"/>
            <person name="Wu L."/>
            <person name="Ma J."/>
        </authorList>
    </citation>
    <scope>NUCLEOTIDE SEQUENCE [LARGE SCALE GENOMIC DNA]</scope>
    <source>
        <strain evidence="4">CCUG 61948</strain>
    </source>
</reference>
<dbReference type="RefSeq" id="WP_379934442.1">
    <property type="nucleotide sequence ID" value="NZ_JBHTHY010000007.1"/>
</dbReference>
<evidence type="ECO:0000313" key="4">
    <source>
        <dbReference type="Proteomes" id="UP001597012"/>
    </source>
</evidence>
<dbReference type="EMBL" id="JBHTHY010000007">
    <property type="protein sequence ID" value="MFD0797938.1"/>
    <property type="molecule type" value="Genomic_DNA"/>
</dbReference>
<feature type="domain" description="DUF547" evidence="2">
    <location>
        <begin position="78"/>
        <end position="200"/>
    </location>
</feature>